<feature type="region of interest" description="Disordered" evidence="1">
    <location>
        <begin position="35"/>
        <end position="63"/>
    </location>
</feature>
<evidence type="ECO:0000313" key="2">
    <source>
        <dbReference type="EMBL" id="CBX93480.1"/>
    </source>
</evidence>
<dbReference type="AlphaFoldDB" id="E4ZPU5"/>
<dbReference type="EMBL" id="FP929105">
    <property type="protein sequence ID" value="CBX93480.1"/>
    <property type="molecule type" value="Genomic_DNA"/>
</dbReference>
<name>E4ZPU5_LEPMJ</name>
<reference evidence="3" key="1">
    <citation type="journal article" date="2011" name="Nat. Commun.">
        <title>Effector diversification within compartments of the Leptosphaeria maculans genome affected by Repeat-Induced Point mutations.</title>
        <authorList>
            <person name="Rouxel T."/>
            <person name="Grandaubert J."/>
            <person name="Hane J.K."/>
            <person name="Hoede C."/>
            <person name="van de Wouw A.P."/>
            <person name="Couloux A."/>
            <person name="Dominguez V."/>
            <person name="Anthouard V."/>
            <person name="Bally P."/>
            <person name="Bourras S."/>
            <person name="Cozijnsen A.J."/>
            <person name="Ciuffetti L.M."/>
            <person name="Degrave A."/>
            <person name="Dilmaghani A."/>
            <person name="Duret L."/>
            <person name="Fudal I."/>
            <person name="Goodwin S.B."/>
            <person name="Gout L."/>
            <person name="Glaser N."/>
            <person name="Linglin J."/>
            <person name="Kema G.H.J."/>
            <person name="Lapalu N."/>
            <person name="Lawrence C.B."/>
            <person name="May K."/>
            <person name="Meyer M."/>
            <person name="Ollivier B."/>
            <person name="Poulain J."/>
            <person name="Schoch C.L."/>
            <person name="Simon A."/>
            <person name="Spatafora J.W."/>
            <person name="Stachowiak A."/>
            <person name="Turgeon B.G."/>
            <person name="Tyler B.M."/>
            <person name="Vincent D."/>
            <person name="Weissenbach J."/>
            <person name="Amselem J."/>
            <person name="Quesneville H."/>
            <person name="Oliver R.P."/>
            <person name="Wincker P."/>
            <person name="Balesdent M.-H."/>
            <person name="Howlett B.J."/>
        </authorList>
    </citation>
    <scope>NUCLEOTIDE SEQUENCE [LARGE SCALE GENOMIC DNA]</scope>
    <source>
        <strain evidence="3">JN3 / isolate v23.1.3 / race Av1-4-5-6-7-8</strain>
    </source>
</reference>
<dbReference type="Proteomes" id="UP000002668">
    <property type="component" value="Genome"/>
</dbReference>
<dbReference type="STRING" id="985895.E4ZPU5"/>
<dbReference type="InParanoid" id="E4ZPU5"/>
<protein>
    <submittedName>
        <fullName evidence="2">Predicted protein</fullName>
    </submittedName>
</protein>
<dbReference type="eggNOG" id="ENOG502RH4P">
    <property type="taxonomic scope" value="Eukaryota"/>
</dbReference>
<sequence length="106" mass="11486">MAAAWAEDVWIVSVDTNYLARGPVFRAVDLLRGEEGEERGKRGKGRAGRRDSARGDGGVGELDDETLHRGEYLVMYRIPPQAVRDQTVVARGEGQGWRAVGGMGGS</sequence>
<accession>E4ZPU5</accession>
<dbReference type="HOGENOM" id="CLU_2223732_0_0_1"/>
<dbReference type="VEuPathDB" id="FungiDB:LEMA_P043810.1"/>
<dbReference type="OrthoDB" id="88561at2759"/>
<gene>
    <name evidence="2" type="ORF">LEMA_P043810.1</name>
</gene>
<proteinExistence type="predicted"/>
<evidence type="ECO:0000256" key="1">
    <source>
        <dbReference type="SAM" id="MobiDB-lite"/>
    </source>
</evidence>
<evidence type="ECO:0000313" key="3">
    <source>
        <dbReference type="Proteomes" id="UP000002668"/>
    </source>
</evidence>
<organism evidence="3">
    <name type="scientific">Leptosphaeria maculans (strain JN3 / isolate v23.1.3 / race Av1-4-5-6-7-8)</name>
    <name type="common">Blackleg fungus</name>
    <name type="synonym">Phoma lingam</name>
    <dbReference type="NCBI Taxonomy" id="985895"/>
    <lineage>
        <taxon>Eukaryota</taxon>
        <taxon>Fungi</taxon>
        <taxon>Dikarya</taxon>
        <taxon>Ascomycota</taxon>
        <taxon>Pezizomycotina</taxon>
        <taxon>Dothideomycetes</taxon>
        <taxon>Pleosporomycetidae</taxon>
        <taxon>Pleosporales</taxon>
        <taxon>Pleosporineae</taxon>
        <taxon>Leptosphaeriaceae</taxon>
        <taxon>Plenodomus</taxon>
        <taxon>Plenodomus lingam/Leptosphaeria maculans species complex</taxon>
    </lineage>
</organism>
<keyword evidence="3" id="KW-1185">Reference proteome</keyword>